<keyword evidence="2" id="KW-0472">Membrane</keyword>
<comment type="caution">
    <text evidence="3">The sequence shown here is derived from an EMBL/GenBank/DDBJ whole genome shotgun (WGS) entry which is preliminary data.</text>
</comment>
<proteinExistence type="predicted"/>
<keyword evidence="2" id="KW-0812">Transmembrane</keyword>
<keyword evidence="4" id="KW-1185">Reference proteome</keyword>
<keyword evidence="2" id="KW-1133">Transmembrane helix</keyword>
<dbReference type="InParanoid" id="K1VTZ4"/>
<accession>K1VTZ4</accession>
<feature type="compositionally biased region" description="Low complexity" evidence="1">
    <location>
        <begin position="127"/>
        <end position="142"/>
    </location>
</feature>
<evidence type="ECO:0000313" key="3">
    <source>
        <dbReference type="EMBL" id="EKD00138.1"/>
    </source>
</evidence>
<reference evidence="3 4" key="1">
    <citation type="journal article" date="2012" name="Eukaryot. Cell">
        <title>Genome sequence of the Trichosporon asahii environmental strain CBS 8904.</title>
        <authorList>
            <person name="Yang R.Y."/>
            <person name="Li H.T."/>
            <person name="Zhu H."/>
            <person name="Zhou G.P."/>
            <person name="Wang M."/>
            <person name="Wang L."/>
        </authorList>
    </citation>
    <scope>NUCLEOTIDE SEQUENCE [LARGE SCALE GENOMIC DNA]</scope>
    <source>
        <strain evidence="3 4">CBS 8904</strain>
    </source>
</reference>
<evidence type="ECO:0000313" key="4">
    <source>
        <dbReference type="Proteomes" id="UP000006757"/>
    </source>
</evidence>
<dbReference type="AlphaFoldDB" id="K1VTZ4"/>
<organism evidence="3 4">
    <name type="scientific">Trichosporon asahii var. asahii (strain CBS 8904)</name>
    <name type="common">Yeast</name>
    <dbReference type="NCBI Taxonomy" id="1220162"/>
    <lineage>
        <taxon>Eukaryota</taxon>
        <taxon>Fungi</taxon>
        <taxon>Dikarya</taxon>
        <taxon>Basidiomycota</taxon>
        <taxon>Agaricomycotina</taxon>
        <taxon>Tremellomycetes</taxon>
        <taxon>Trichosporonales</taxon>
        <taxon>Trichosporonaceae</taxon>
        <taxon>Trichosporon</taxon>
    </lineage>
</organism>
<dbReference type="EMBL" id="AMBO01000347">
    <property type="protein sequence ID" value="EKD00138.1"/>
    <property type="molecule type" value="Genomic_DNA"/>
</dbReference>
<evidence type="ECO:0000256" key="2">
    <source>
        <dbReference type="SAM" id="Phobius"/>
    </source>
</evidence>
<feature type="region of interest" description="Disordered" evidence="1">
    <location>
        <begin position="124"/>
        <end position="183"/>
    </location>
</feature>
<dbReference type="HOGENOM" id="CLU_1074376_0_0_1"/>
<feature type="region of interest" description="Disordered" evidence="1">
    <location>
        <begin position="213"/>
        <end position="259"/>
    </location>
</feature>
<protein>
    <submittedName>
        <fullName evidence="3">Uncharacterized protein</fullName>
    </submittedName>
</protein>
<sequence>MSGRLFCAISKILAKHYTLRLENLEQDKYLDLASARFYTLDPANAVQPESVTEQPQSHGLSAGAIAGIAIGSVLGAMLIGGLIGFLIWRRRNTHRYNITRWRPRDRAVAPSAAAPCRLAGFESVPLSPSGSGRNSFSRNGSGLLVPPPESELATYASGSTASNSHGTNVGPSHGGGGSYGVGRRPRAPLIDYVNAQDAGPVPTTVTQVEMPPSYNPEWAESGSLASNGTGQGQLQQEGGEERNAPGRMNSIVRAAKGLL</sequence>
<dbReference type="CDD" id="cd12087">
    <property type="entry name" value="TM_EGFR-like"/>
    <property type="match status" value="1"/>
</dbReference>
<gene>
    <name evidence="3" type="ORF">A1Q2_05574</name>
</gene>
<name>K1VTZ4_TRIAC</name>
<dbReference type="Proteomes" id="UP000006757">
    <property type="component" value="Unassembled WGS sequence"/>
</dbReference>
<evidence type="ECO:0000256" key="1">
    <source>
        <dbReference type="SAM" id="MobiDB-lite"/>
    </source>
</evidence>
<feature type="transmembrane region" description="Helical" evidence="2">
    <location>
        <begin position="64"/>
        <end position="88"/>
    </location>
</feature>